<dbReference type="EMBL" id="MTPW01000001">
    <property type="protein sequence ID" value="PQJ31279.1"/>
    <property type="molecule type" value="Genomic_DNA"/>
</dbReference>
<dbReference type="AlphaFoldDB" id="A0A2S7U8M6"/>
<evidence type="ECO:0000256" key="1">
    <source>
        <dbReference type="SAM" id="Phobius"/>
    </source>
</evidence>
<keyword evidence="1" id="KW-1133">Transmembrane helix</keyword>
<proteinExistence type="predicted"/>
<feature type="transmembrane region" description="Helical" evidence="1">
    <location>
        <begin position="28"/>
        <end position="46"/>
    </location>
</feature>
<accession>A0A2S7U8M6</accession>
<organism evidence="2 3">
    <name type="scientific">Nonlabens arenilitoris</name>
    <dbReference type="NCBI Taxonomy" id="1217969"/>
    <lineage>
        <taxon>Bacteria</taxon>
        <taxon>Pseudomonadati</taxon>
        <taxon>Bacteroidota</taxon>
        <taxon>Flavobacteriia</taxon>
        <taxon>Flavobacteriales</taxon>
        <taxon>Flavobacteriaceae</taxon>
        <taxon>Nonlabens</taxon>
    </lineage>
</organism>
<feature type="transmembrane region" description="Helical" evidence="1">
    <location>
        <begin position="53"/>
        <end position="77"/>
    </location>
</feature>
<keyword evidence="3" id="KW-1185">Reference proteome</keyword>
<protein>
    <recommendedName>
        <fullName evidence="4">Phage holin family protein</fullName>
    </recommendedName>
</protein>
<dbReference type="PANTHER" id="PTHR37309:SF1">
    <property type="entry name" value="SLR0284 PROTEIN"/>
    <property type="match status" value="1"/>
</dbReference>
<name>A0A2S7U8M6_9FLAO</name>
<evidence type="ECO:0000313" key="2">
    <source>
        <dbReference type="EMBL" id="PQJ31279.1"/>
    </source>
</evidence>
<evidence type="ECO:0000313" key="3">
    <source>
        <dbReference type="Proteomes" id="UP000239747"/>
    </source>
</evidence>
<feature type="transmembrane region" description="Helical" evidence="1">
    <location>
        <begin position="89"/>
        <end position="110"/>
    </location>
</feature>
<dbReference type="Pfam" id="PF04020">
    <property type="entry name" value="Phage_holin_4_2"/>
    <property type="match status" value="1"/>
</dbReference>
<dbReference type="Proteomes" id="UP000239747">
    <property type="component" value="Unassembled WGS sequence"/>
</dbReference>
<dbReference type="RefSeq" id="WP_105070418.1">
    <property type="nucleotide sequence ID" value="NZ_MTPW01000001.1"/>
</dbReference>
<evidence type="ECO:0008006" key="4">
    <source>
        <dbReference type="Google" id="ProtNLM"/>
    </source>
</evidence>
<keyword evidence="1" id="KW-0472">Membrane</keyword>
<keyword evidence="1" id="KW-0812">Transmembrane</keyword>
<dbReference type="PANTHER" id="PTHR37309">
    <property type="entry name" value="SLR0284 PROTEIN"/>
    <property type="match status" value="1"/>
</dbReference>
<gene>
    <name evidence="2" type="ORF">BST92_04780</name>
</gene>
<comment type="caution">
    <text evidence="2">The sequence shown here is derived from an EMBL/GenBank/DDBJ whole genome shotgun (WGS) entry which is preliminary data.</text>
</comment>
<reference evidence="2 3" key="1">
    <citation type="submission" date="2017-01" db="EMBL/GenBank/DDBJ databases">
        <title>Trade-off between light-utilization and light-protection in marine flavobacteria.</title>
        <authorList>
            <person name="Kumagai Y."/>
            <person name="Yoshizawa S."/>
            <person name="Kogure K."/>
            <person name="Iwasaki W."/>
        </authorList>
    </citation>
    <scope>NUCLEOTIDE SEQUENCE [LARGE SCALE GENOMIC DNA]</scope>
    <source>
        <strain evidence="2 3">KCTC 32109</strain>
    </source>
</reference>
<dbReference type="InterPro" id="IPR007165">
    <property type="entry name" value="Phage_holin_4_2"/>
</dbReference>
<sequence length="115" mass="12628">MKFILKLLITALLVVLLSKLLPGVNTDGYLSAILVAISLSLLNFIVRPILVILTLPVTIITLGIFLLVINAIIILLADWLVSGFDVDGLLWAFIFSLLLAIGRSILFQLLEKDKD</sequence>
<dbReference type="OrthoDB" id="6402664at2"/>